<evidence type="ECO:0000313" key="4">
    <source>
        <dbReference type="EMBL" id="MZP29416.1"/>
    </source>
</evidence>
<dbReference type="InterPro" id="IPR003607">
    <property type="entry name" value="HD/PDEase_dom"/>
</dbReference>
<keyword evidence="1" id="KW-1133">Transmembrane helix</keyword>
<dbReference type="Gene3D" id="1.10.3210.10">
    <property type="entry name" value="Hypothetical protein af1432"/>
    <property type="match status" value="1"/>
</dbReference>
<evidence type="ECO:0000259" key="3">
    <source>
        <dbReference type="PROSITE" id="PS51832"/>
    </source>
</evidence>
<feature type="domain" description="HD" evidence="2">
    <location>
        <begin position="286"/>
        <end position="408"/>
    </location>
</feature>
<dbReference type="SMART" id="SM00065">
    <property type="entry name" value="GAF"/>
    <property type="match status" value="1"/>
</dbReference>
<name>A0A845L1C7_9FIRM</name>
<dbReference type="NCBIfam" id="TIGR00277">
    <property type="entry name" value="HDIG"/>
    <property type="match status" value="1"/>
</dbReference>
<reference evidence="4 5" key="1">
    <citation type="submission" date="2020-01" db="EMBL/GenBank/DDBJ databases">
        <title>Whole-genome sequence of Heliobacterium undosum DSM 13378.</title>
        <authorList>
            <person name="Kyndt J.A."/>
            <person name="Meyer T.E."/>
        </authorList>
    </citation>
    <scope>NUCLEOTIDE SEQUENCE [LARGE SCALE GENOMIC DNA]</scope>
    <source>
        <strain evidence="4 5">DSM 13378</strain>
    </source>
</reference>
<evidence type="ECO:0000256" key="1">
    <source>
        <dbReference type="SAM" id="Phobius"/>
    </source>
</evidence>
<sequence length="471" mass="51679">MFPIPWRKSLVIQFLLNTAVMITLGFCALIIVFKMGKETAALTGDHGWSLLEIPGRLLLVGGLCLLFFLAMLARMGRFVVNFQEEMLSEIHTRTQALKEKVTTLDALSKISNAVLGASHNVEQVLALTLPFVSEAIPSDRVVVSLLEWEKHRADLFTYEGMQFKKLVIAETPDDSPHLRVVQMGAPLVITDLLASPKTIHSRPARRGFRSLLSVPLTVRGKTIGALAVLHRSIHSFPQGEIDRAMQIASHLALALDNVNANADLEETLFNTITGLAEAVDARDAYTGHHSQQVSQLAAAIASRLGLSGETLETIRIAGLLHDIGKIGIAETILRKTDRLTDEEFAVMRQHPVIGARILRPLKKLRSVSKLVYHHHERYDGRGYPDGQKGTDIELGARILTLADSIDAMNGDRPYRPRLPWRRIVEEIKKGAGTQFDPALVPVAIEAFQALAPLTSSSSASTVSSEVCPKSS</sequence>
<feature type="domain" description="HD-GYP" evidence="3">
    <location>
        <begin position="264"/>
        <end position="459"/>
    </location>
</feature>
<evidence type="ECO:0000259" key="2">
    <source>
        <dbReference type="PROSITE" id="PS51831"/>
    </source>
</evidence>
<dbReference type="InterPro" id="IPR029016">
    <property type="entry name" value="GAF-like_dom_sf"/>
</dbReference>
<dbReference type="OrthoDB" id="9798833at2"/>
<proteinExistence type="predicted"/>
<gene>
    <name evidence="4" type="ORF">GTO91_06825</name>
</gene>
<accession>A0A845L1C7</accession>
<feature type="transmembrane region" description="Helical" evidence="1">
    <location>
        <begin position="53"/>
        <end position="73"/>
    </location>
</feature>
<dbReference type="PROSITE" id="PS51832">
    <property type="entry name" value="HD_GYP"/>
    <property type="match status" value="1"/>
</dbReference>
<dbReference type="Gene3D" id="3.30.450.40">
    <property type="match status" value="1"/>
</dbReference>
<keyword evidence="5" id="KW-1185">Reference proteome</keyword>
<dbReference type="CDD" id="cd00077">
    <property type="entry name" value="HDc"/>
    <property type="match status" value="1"/>
</dbReference>
<dbReference type="Pfam" id="PF13185">
    <property type="entry name" value="GAF_2"/>
    <property type="match status" value="1"/>
</dbReference>
<comment type="caution">
    <text evidence="4">The sequence shown here is derived from an EMBL/GenBank/DDBJ whole genome shotgun (WGS) entry which is preliminary data.</text>
</comment>
<dbReference type="InterPro" id="IPR006674">
    <property type="entry name" value="HD_domain"/>
</dbReference>
<dbReference type="Pfam" id="PF13487">
    <property type="entry name" value="HD_5"/>
    <property type="match status" value="1"/>
</dbReference>
<evidence type="ECO:0000313" key="5">
    <source>
        <dbReference type="Proteomes" id="UP000463470"/>
    </source>
</evidence>
<dbReference type="PANTHER" id="PTHR43155:SF2">
    <property type="entry name" value="CYCLIC DI-GMP PHOSPHODIESTERASE PA4108"/>
    <property type="match status" value="1"/>
</dbReference>
<dbReference type="SUPFAM" id="SSF55781">
    <property type="entry name" value="GAF domain-like"/>
    <property type="match status" value="1"/>
</dbReference>
<protein>
    <submittedName>
        <fullName evidence="4">HD domain-containing protein</fullName>
    </submittedName>
</protein>
<dbReference type="SUPFAM" id="SSF109604">
    <property type="entry name" value="HD-domain/PDEase-like"/>
    <property type="match status" value="1"/>
</dbReference>
<dbReference type="PROSITE" id="PS51831">
    <property type="entry name" value="HD"/>
    <property type="match status" value="1"/>
</dbReference>
<dbReference type="PANTHER" id="PTHR43155">
    <property type="entry name" value="CYCLIC DI-GMP PHOSPHODIESTERASE PA4108-RELATED"/>
    <property type="match status" value="1"/>
</dbReference>
<feature type="transmembrane region" description="Helical" evidence="1">
    <location>
        <begin position="12"/>
        <end position="33"/>
    </location>
</feature>
<organism evidence="4 5">
    <name type="scientific">Heliomicrobium undosum</name>
    <dbReference type="NCBI Taxonomy" id="121734"/>
    <lineage>
        <taxon>Bacteria</taxon>
        <taxon>Bacillati</taxon>
        <taxon>Bacillota</taxon>
        <taxon>Clostridia</taxon>
        <taxon>Eubacteriales</taxon>
        <taxon>Heliobacteriaceae</taxon>
        <taxon>Heliomicrobium</taxon>
    </lineage>
</organism>
<keyword evidence="1" id="KW-0472">Membrane</keyword>
<dbReference type="InterPro" id="IPR037522">
    <property type="entry name" value="HD_GYP_dom"/>
</dbReference>
<dbReference type="InterPro" id="IPR003018">
    <property type="entry name" value="GAF"/>
</dbReference>
<dbReference type="AlphaFoldDB" id="A0A845L1C7"/>
<dbReference type="InterPro" id="IPR006675">
    <property type="entry name" value="HDIG_dom"/>
</dbReference>
<keyword evidence="1" id="KW-0812">Transmembrane</keyword>
<dbReference type="Proteomes" id="UP000463470">
    <property type="component" value="Unassembled WGS sequence"/>
</dbReference>
<dbReference type="EMBL" id="WXEY01000005">
    <property type="protein sequence ID" value="MZP29416.1"/>
    <property type="molecule type" value="Genomic_DNA"/>
</dbReference>
<dbReference type="SMART" id="SM00471">
    <property type="entry name" value="HDc"/>
    <property type="match status" value="1"/>
</dbReference>
<dbReference type="RefSeq" id="WP_161256825.1">
    <property type="nucleotide sequence ID" value="NZ_WXEY01000005.1"/>
</dbReference>